<evidence type="ECO:0008006" key="3">
    <source>
        <dbReference type="Google" id="ProtNLM"/>
    </source>
</evidence>
<dbReference type="EMBL" id="JAXAVX010000004">
    <property type="protein sequence ID" value="MDX8151933.1"/>
    <property type="molecule type" value="Genomic_DNA"/>
</dbReference>
<reference evidence="1 2" key="1">
    <citation type="submission" date="2023-11" db="EMBL/GenBank/DDBJ databases">
        <authorList>
            <person name="Xu M."/>
            <person name="Jiang T."/>
        </authorList>
    </citation>
    <scope>NUCLEOTIDE SEQUENCE [LARGE SCALE GENOMIC DNA]</scope>
    <source>
        <strain evidence="1 2">SD</strain>
    </source>
</reference>
<proteinExistence type="predicted"/>
<keyword evidence="2" id="KW-1185">Reference proteome</keyword>
<evidence type="ECO:0000313" key="2">
    <source>
        <dbReference type="Proteomes" id="UP001277761"/>
    </source>
</evidence>
<comment type="caution">
    <text evidence="1">The sequence shown here is derived from an EMBL/GenBank/DDBJ whole genome shotgun (WGS) entry which is preliminary data.</text>
</comment>
<dbReference type="Proteomes" id="UP001277761">
    <property type="component" value="Unassembled WGS sequence"/>
</dbReference>
<dbReference type="Gene3D" id="3.40.30.10">
    <property type="entry name" value="Glutaredoxin"/>
    <property type="match status" value="1"/>
</dbReference>
<accession>A0ABU4VJE5</accession>
<dbReference type="SUPFAM" id="SSF52833">
    <property type="entry name" value="Thioredoxin-like"/>
    <property type="match status" value="1"/>
</dbReference>
<dbReference type="RefSeq" id="WP_319954088.1">
    <property type="nucleotide sequence ID" value="NZ_JAXAVX010000004.1"/>
</dbReference>
<protein>
    <recommendedName>
        <fullName evidence="3">DSBA-like thioredoxin domain-containing protein</fullName>
    </recommendedName>
</protein>
<sequence length="296" mass="31813">MPSVDVTTYTDPACPYAFSAEPIRWRLRWRYGDELRCHLRLVGLSKDGASYERMGFTPERAAAALRHFDAYGQPLTTAESRPVGGTWPACEAIVAVRERRGIDAAVTLLRALHVETLAGGAALSDDATLAAALEAGGLDATADDVAGWRAEEDVQAAFRADLSAARRPSPAAVALDQKLAPSGEDWTAEQAGEPLGPRRYTCPSYVLERDGRVLEAPGFHTALTIETLVANLAPELEQRPWATDPLEVVRWAGEPLTTQEVAAVLDREGERDAVGEELAAAGATRRPIGTDALWTA</sequence>
<evidence type="ECO:0000313" key="1">
    <source>
        <dbReference type="EMBL" id="MDX8151933.1"/>
    </source>
</evidence>
<organism evidence="1 2">
    <name type="scientific">Patulibacter brassicae</name>
    <dbReference type="NCBI Taxonomy" id="1705717"/>
    <lineage>
        <taxon>Bacteria</taxon>
        <taxon>Bacillati</taxon>
        <taxon>Actinomycetota</taxon>
        <taxon>Thermoleophilia</taxon>
        <taxon>Solirubrobacterales</taxon>
        <taxon>Patulibacteraceae</taxon>
        <taxon>Patulibacter</taxon>
    </lineage>
</organism>
<gene>
    <name evidence="1" type="ORF">SK069_10045</name>
</gene>
<name>A0ABU4VJE5_9ACTN</name>
<dbReference type="InterPro" id="IPR036249">
    <property type="entry name" value="Thioredoxin-like_sf"/>
</dbReference>